<dbReference type="Gene3D" id="1.10.10.10">
    <property type="entry name" value="Winged helix-like DNA-binding domain superfamily/Winged helix DNA-binding domain"/>
    <property type="match status" value="1"/>
</dbReference>
<dbReference type="SMART" id="SM00344">
    <property type="entry name" value="HTH_ASNC"/>
    <property type="match status" value="1"/>
</dbReference>
<evidence type="ECO:0000313" key="6">
    <source>
        <dbReference type="Proteomes" id="UP000026714"/>
    </source>
</evidence>
<dbReference type="InterPro" id="IPR019887">
    <property type="entry name" value="Tscrpt_reg_AsnC/Lrp_C"/>
</dbReference>
<organism evidence="5 6">
    <name type="scientific">Sphaerotilus natans subsp. natans DSM 6575</name>
    <dbReference type="NCBI Taxonomy" id="1286631"/>
    <lineage>
        <taxon>Bacteria</taxon>
        <taxon>Pseudomonadati</taxon>
        <taxon>Pseudomonadota</taxon>
        <taxon>Betaproteobacteria</taxon>
        <taxon>Burkholderiales</taxon>
        <taxon>Sphaerotilaceae</taxon>
        <taxon>Sphaerotilus</taxon>
    </lineage>
</organism>
<dbReference type="InterPro" id="IPR019888">
    <property type="entry name" value="Tscrpt_reg_AsnC-like"/>
</dbReference>
<dbReference type="EMBL" id="AZRA01000032">
    <property type="protein sequence ID" value="KDB52973.1"/>
    <property type="molecule type" value="Genomic_DNA"/>
</dbReference>
<dbReference type="InterPro" id="IPR011008">
    <property type="entry name" value="Dimeric_a/b-barrel"/>
</dbReference>
<dbReference type="InterPro" id="IPR036388">
    <property type="entry name" value="WH-like_DNA-bd_sf"/>
</dbReference>
<reference evidence="5 6" key="1">
    <citation type="journal article" date="2014" name="FEMS Microbiol. Ecol.">
        <title>Sphaerotilus natans encrusted with nanoball-shaped Fe(III) oxide minerals formed by nitrate-reducing mixotrophic Fe(II) oxidation.</title>
        <authorList>
            <person name="Park S."/>
            <person name="Kim D.H."/>
            <person name="Lee J.H."/>
            <person name="Hur H.G."/>
        </authorList>
    </citation>
    <scope>NUCLEOTIDE SEQUENCE [LARGE SCALE GENOMIC DNA]</scope>
    <source>
        <strain evidence="5 6">DSM 6575</strain>
    </source>
</reference>
<dbReference type="Proteomes" id="UP000026714">
    <property type="component" value="Unassembled WGS sequence"/>
</dbReference>
<dbReference type="GO" id="GO:0005829">
    <property type="term" value="C:cytosol"/>
    <property type="evidence" value="ECO:0007669"/>
    <property type="project" value="TreeGrafter"/>
</dbReference>
<dbReference type="STRING" id="34103.SAMN05421778_102321"/>
<dbReference type="PANTHER" id="PTHR30154:SF53">
    <property type="entry name" value="HTH-TYPE TRANSCRIPTIONAL REGULATOR LRPC"/>
    <property type="match status" value="1"/>
</dbReference>
<proteinExistence type="predicted"/>
<dbReference type="InterPro" id="IPR000485">
    <property type="entry name" value="AsnC-type_HTH_dom"/>
</dbReference>
<keyword evidence="1" id="KW-0805">Transcription regulation</keyword>
<evidence type="ECO:0000256" key="2">
    <source>
        <dbReference type="ARBA" id="ARBA00023125"/>
    </source>
</evidence>
<keyword evidence="6" id="KW-1185">Reference proteome</keyword>
<dbReference type="GO" id="GO:0043200">
    <property type="term" value="P:response to amino acid"/>
    <property type="evidence" value="ECO:0007669"/>
    <property type="project" value="TreeGrafter"/>
</dbReference>
<dbReference type="GO" id="GO:0006355">
    <property type="term" value="P:regulation of DNA-templated transcription"/>
    <property type="evidence" value="ECO:0007669"/>
    <property type="project" value="UniProtKB-ARBA"/>
</dbReference>
<sequence length="167" mass="18064">MDSTSASAVTAPAPASLDDIDRRIVDALQRQGRMTFDELAGQVQLSASAVLRRVRRLEESGVIVGYSAIVPPQRLGLTVTALIELRLEPGPAAAHALAGALQDWPEVVECLRLGCDPSRYQLKVISADLAQHGRFMTERLQTLPGLRDCHARFVLEQLRTGRSGPAA</sequence>
<feature type="domain" description="HTH asnC-type" evidence="4">
    <location>
        <begin position="17"/>
        <end position="78"/>
    </location>
</feature>
<protein>
    <recommendedName>
        <fullName evidence="4">HTH asnC-type domain-containing protein</fullName>
    </recommendedName>
</protein>
<dbReference type="InterPro" id="IPR011991">
    <property type="entry name" value="ArsR-like_HTH"/>
</dbReference>
<dbReference type="Gene3D" id="3.30.70.920">
    <property type="match status" value="1"/>
</dbReference>
<evidence type="ECO:0000259" key="4">
    <source>
        <dbReference type="PROSITE" id="PS50956"/>
    </source>
</evidence>
<dbReference type="Pfam" id="PF01037">
    <property type="entry name" value="AsnC_trans_reg"/>
    <property type="match status" value="1"/>
</dbReference>
<dbReference type="RefSeq" id="WP_051631708.1">
    <property type="nucleotide sequence ID" value="NZ_AZRA01000032.1"/>
</dbReference>
<dbReference type="SUPFAM" id="SSF46785">
    <property type="entry name" value="Winged helix' DNA-binding domain"/>
    <property type="match status" value="1"/>
</dbReference>
<name>A0A059KPD6_9BURK</name>
<dbReference type="SUPFAM" id="SSF54909">
    <property type="entry name" value="Dimeric alpha+beta barrel"/>
    <property type="match status" value="1"/>
</dbReference>
<gene>
    <name evidence="5" type="ORF">X805_13350</name>
</gene>
<dbReference type="PRINTS" id="PR00033">
    <property type="entry name" value="HTHASNC"/>
</dbReference>
<dbReference type="GO" id="GO:0043565">
    <property type="term" value="F:sequence-specific DNA binding"/>
    <property type="evidence" value="ECO:0007669"/>
    <property type="project" value="InterPro"/>
</dbReference>
<dbReference type="PANTHER" id="PTHR30154">
    <property type="entry name" value="LEUCINE-RESPONSIVE REGULATORY PROTEIN"/>
    <property type="match status" value="1"/>
</dbReference>
<dbReference type="Pfam" id="PF13412">
    <property type="entry name" value="HTH_24"/>
    <property type="match status" value="1"/>
</dbReference>
<dbReference type="CDD" id="cd00090">
    <property type="entry name" value="HTH_ARSR"/>
    <property type="match status" value="1"/>
</dbReference>
<dbReference type="AlphaFoldDB" id="A0A059KPD6"/>
<keyword evidence="2" id="KW-0238">DNA-binding</keyword>
<keyword evidence="3" id="KW-0804">Transcription</keyword>
<evidence type="ECO:0000256" key="3">
    <source>
        <dbReference type="ARBA" id="ARBA00023163"/>
    </source>
</evidence>
<dbReference type="InterPro" id="IPR036390">
    <property type="entry name" value="WH_DNA-bd_sf"/>
</dbReference>
<dbReference type="PROSITE" id="PS50956">
    <property type="entry name" value="HTH_ASNC_2"/>
    <property type="match status" value="1"/>
</dbReference>
<evidence type="ECO:0000313" key="5">
    <source>
        <dbReference type="EMBL" id="KDB52973.1"/>
    </source>
</evidence>
<accession>A0A059KPD6</accession>
<evidence type="ECO:0000256" key="1">
    <source>
        <dbReference type="ARBA" id="ARBA00023015"/>
    </source>
</evidence>
<comment type="caution">
    <text evidence="5">The sequence shown here is derived from an EMBL/GenBank/DDBJ whole genome shotgun (WGS) entry which is preliminary data.</text>
</comment>
<dbReference type="eggNOG" id="COG1522">
    <property type="taxonomic scope" value="Bacteria"/>
</dbReference>